<dbReference type="InterPro" id="IPR039425">
    <property type="entry name" value="RNA_pol_sigma-70-like"/>
</dbReference>
<keyword evidence="10" id="KW-1185">Reference proteome</keyword>
<dbReference type="SUPFAM" id="SSF88659">
    <property type="entry name" value="Sigma3 and sigma4 domains of RNA polymerase sigma factors"/>
    <property type="match status" value="1"/>
</dbReference>
<dbReference type="PROSITE" id="PS01063">
    <property type="entry name" value="SIGMA70_ECF"/>
    <property type="match status" value="1"/>
</dbReference>
<evidence type="ECO:0000256" key="4">
    <source>
        <dbReference type="ARBA" id="ARBA00023125"/>
    </source>
</evidence>
<reference evidence="9 10" key="1">
    <citation type="submission" date="2018-07" db="EMBL/GenBank/DDBJ databases">
        <title>Genomic Encyclopedia of Type Strains, Phase IV (KMG-IV): sequencing the most valuable type-strain genomes for metagenomic binning, comparative biology and taxonomic classification.</title>
        <authorList>
            <person name="Goeker M."/>
        </authorList>
    </citation>
    <scope>NUCLEOTIDE SEQUENCE [LARGE SCALE GENOMIC DNA]</scope>
    <source>
        <strain evidence="9 10">DSM 101478</strain>
    </source>
</reference>
<evidence type="ECO:0000256" key="1">
    <source>
        <dbReference type="ARBA" id="ARBA00010641"/>
    </source>
</evidence>
<dbReference type="GO" id="GO:0006352">
    <property type="term" value="P:DNA-templated transcription initiation"/>
    <property type="evidence" value="ECO:0007669"/>
    <property type="project" value="InterPro"/>
</dbReference>
<dbReference type="RefSeq" id="WP_115122041.1">
    <property type="nucleotide sequence ID" value="NZ_QRAO01000001.1"/>
</dbReference>
<comment type="caution">
    <text evidence="9">The sequence shown here is derived from an EMBL/GenBank/DDBJ whole genome shotgun (WGS) entry which is preliminary data.</text>
</comment>
<evidence type="ECO:0000313" key="10">
    <source>
        <dbReference type="Proteomes" id="UP000255317"/>
    </source>
</evidence>
<dbReference type="AlphaFoldDB" id="A0A370QIZ5"/>
<dbReference type="InterPro" id="IPR000838">
    <property type="entry name" value="RNA_pol_sigma70_ECF_CS"/>
</dbReference>
<dbReference type="SUPFAM" id="SSF88946">
    <property type="entry name" value="Sigma2 domain of RNA polymerase sigma factors"/>
    <property type="match status" value="1"/>
</dbReference>
<sequence length="191" mass="22309">MVTRIKDKDTELVHRVRDGDTGAFRILVNLYKDKSLSLAVSIVRDEPLAEDILQDVFIKVYKNIKKFKFKSKFSTWLYRIVVNSCYNELKKQRPKVAIEASNILEQAVTKTRDKTLAYKDQQKYIQMAMAQLKTDEALVLRLFYLCEMSLKEIETISGYSVSKIRVDLHRGRKNMEKQLKLLLGEEINTLL</sequence>
<dbReference type="InterPro" id="IPR036388">
    <property type="entry name" value="WH-like_DNA-bd_sf"/>
</dbReference>
<evidence type="ECO:0000259" key="8">
    <source>
        <dbReference type="Pfam" id="PF08281"/>
    </source>
</evidence>
<evidence type="ECO:0000256" key="5">
    <source>
        <dbReference type="ARBA" id="ARBA00023163"/>
    </source>
</evidence>
<evidence type="ECO:0000256" key="6">
    <source>
        <dbReference type="RuleBase" id="RU000716"/>
    </source>
</evidence>
<protein>
    <recommendedName>
        <fullName evidence="6">RNA polymerase sigma factor</fullName>
    </recommendedName>
</protein>
<dbReference type="InterPro" id="IPR013249">
    <property type="entry name" value="RNA_pol_sigma70_r4_t2"/>
</dbReference>
<dbReference type="Gene3D" id="1.10.1740.10">
    <property type="match status" value="1"/>
</dbReference>
<dbReference type="Gene3D" id="1.10.10.10">
    <property type="entry name" value="Winged helix-like DNA-binding domain superfamily/Winged helix DNA-binding domain"/>
    <property type="match status" value="1"/>
</dbReference>
<keyword evidence="5 6" id="KW-0804">Transcription</keyword>
<keyword evidence="2 6" id="KW-0805">Transcription regulation</keyword>
<evidence type="ECO:0000313" key="9">
    <source>
        <dbReference type="EMBL" id="RDK88326.1"/>
    </source>
</evidence>
<dbReference type="Proteomes" id="UP000255317">
    <property type="component" value="Unassembled WGS sequence"/>
</dbReference>
<dbReference type="GO" id="GO:0003677">
    <property type="term" value="F:DNA binding"/>
    <property type="evidence" value="ECO:0007669"/>
    <property type="project" value="UniProtKB-KW"/>
</dbReference>
<keyword evidence="4 6" id="KW-0238">DNA-binding</keyword>
<dbReference type="EMBL" id="QRAO01000001">
    <property type="protein sequence ID" value="RDK88326.1"/>
    <property type="molecule type" value="Genomic_DNA"/>
</dbReference>
<dbReference type="InterPro" id="IPR007627">
    <property type="entry name" value="RNA_pol_sigma70_r2"/>
</dbReference>
<evidence type="ECO:0000259" key="7">
    <source>
        <dbReference type="Pfam" id="PF04542"/>
    </source>
</evidence>
<dbReference type="GO" id="GO:0016987">
    <property type="term" value="F:sigma factor activity"/>
    <property type="evidence" value="ECO:0007669"/>
    <property type="project" value="UniProtKB-KW"/>
</dbReference>
<dbReference type="Pfam" id="PF04542">
    <property type="entry name" value="Sigma70_r2"/>
    <property type="match status" value="1"/>
</dbReference>
<dbReference type="OrthoDB" id="1027298at2"/>
<keyword evidence="3 6" id="KW-0731">Sigma factor</keyword>
<comment type="similarity">
    <text evidence="1 6">Belongs to the sigma-70 factor family. ECF subfamily.</text>
</comment>
<organism evidence="9 10">
    <name type="scientific">Marinirhabdus gelatinilytica</name>
    <dbReference type="NCBI Taxonomy" id="1703343"/>
    <lineage>
        <taxon>Bacteria</taxon>
        <taxon>Pseudomonadati</taxon>
        <taxon>Bacteroidota</taxon>
        <taxon>Flavobacteriia</taxon>
        <taxon>Flavobacteriales</taxon>
        <taxon>Flavobacteriaceae</taxon>
    </lineage>
</organism>
<feature type="domain" description="RNA polymerase sigma factor 70 region 4 type 2" evidence="8">
    <location>
        <begin position="124"/>
        <end position="175"/>
    </location>
</feature>
<dbReference type="PANTHER" id="PTHR43133">
    <property type="entry name" value="RNA POLYMERASE ECF-TYPE SIGMA FACTO"/>
    <property type="match status" value="1"/>
</dbReference>
<evidence type="ECO:0000256" key="2">
    <source>
        <dbReference type="ARBA" id="ARBA00023015"/>
    </source>
</evidence>
<proteinExistence type="inferred from homology"/>
<feature type="domain" description="RNA polymerase sigma-70 region 2" evidence="7">
    <location>
        <begin position="27"/>
        <end position="93"/>
    </location>
</feature>
<dbReference type="InterPro" id="IPR013324">
    <property type="entry name" value="RNA_pol_sigma_r3/r4-like"/>
</dbReference>
<gene>
    <name evidence="9" type="ORF">C8D94_101196</name>
</gene>
<dbReference type="InterPro" id="IPR013325">
    <property type="entry name" value="RNA_pol_sigma_r2"/>
</dbReference>
<name>A0A370QIZ5_9FLAO</name>
<evidence type="ECO:0000256" key="3">
    <source>
        <dbReference type="ARBA" id="ARBA00023082"/>
    </source>
</evidence>
<dbReference type="Pfam" id="PF08281">
    <property type="entry name" value="Sigma70_r4_2"/>
    <property type="match status" value="1"/>
</dbReference>
<dbReference type="NCBIfam" id="TIGR02937">
    <property type="entry name" value="sigma70-ECF"/>
    <property type="match status" value="1"/>
</dbReference>
<dbReference type="InterPro" id="IPR014284">
    <property type="entry name" value="RNA_pol_sigma-70_dom"/>
</dbReference>
<accession>A0A370QIZ5</accession>
<dbReference type="PANTHER" id="PTHR43133:SF51">
    <property type="entry name" value="RNA POLYMERASE SIGMA FACTOR"/>
    <property type="match status" value="1"/>
</dbReference>